<feature type="domain" description="Response regulatory" evidence="4">
    <location>
        <begin position="5"/>
        <end position="119"/>
    </location>
</feature>
<sequence length="143" mass="15704">MSREKVLLVDDEKDFLSALAERMQVRGMDVATATTGQQALEMVGTDSYDAIVLDLQLPDIDGLETLKAIKASHPEAQIILLTGHATVEKGIEAMKIGATDFLEKPADLKALTEKIAAAKEKKMLIVQKKNEKKINEILESKGW</sequence>
<dbReference type="RefSeq" id="WP_069857905.1">
    <property type="nucleotide sequence ID" value="NZ_BDFE01000015.1"/>
</dbReference>
<protein>
    <submittedName>
        <fullName evidence="5">Chemotaxis protein CheY</fullName>
    </submittedName>
</protein>
<dbReference type="STRING" id="1592317.DPF_1111"/>
<dbReference type="SMART" id="SM00448">
    <property type="entry name" value="REC"/>
    <property type="match status" value="1"/>
</dbReference>
<reference evidence="6" key="1">
    <citation type="submission" date="2016-06" db="EMBL/GenBank/DDBJ databases">
        <title>Draft genome sequence of Desulfoplanes formicivorans strain Pf12B.</title>
        <authorList>
            <person name="Watanabe M."/>
            <person name="Kojima H."/>
            <person name="Fukui M."/>
        </authorList>
    </citation>
    <scope>NUCLEOTIDE SEQUENCE [LARGE SCALE GENOMIC DNA]</scope>
    <source>
        <strain evidence="6">Pf12B</strain>
    </source>
</reference>
<proteinExistence type="predicted"/>
<dbReference type="Proteomes" id="UP000095200">
    <property type="component" value="Unassembled WGS sequence"/>
</dbReference>
<comment type="caution">
    <text evidence="5">The sequence shown here is derived from an EMBL/GenBank/DDBJ whole genome shotgun (WGS) entry which is preliminary data.</text>
</comment>
<dbReference type="SUPFAM" id="SSF52172">
    <property type="entry name" value="CheY-like"/>
    <property type="match status" value="1"/>
</dbReference>
<keyword evidence="2" id="KW-0902">Two-component regulatory system</keyword>
<dbReference type="AlphaFoldDB" id="A0A194AGF0"/>
<evidence type="ECO:0000256" key="2">
    <source>
        <dbReference type="ARBA" id="ARBA00023012"/>
    </source>
</evidence>
<dbReference type="Pfam" id="PF00072">
    <property type="entry name" value="Response_reg"/>
    <property type="match status" value="1"/>
</dbReference>
<dbReference type="InterPro" id="IPR011006">
    <property type="entry name" value="CheY-like_superfamily"/>
</dbReference>
<dbReference type="InterPro" id="IPR050595">
    <property type="entry name" value="Bact_response_regulator"/>
</dbReference>
<name>A0A194AGF0_9BACT</name>
<evidence type="ECO:0000313" key="5">
    <source>
        <dbReference type="EMBL" id="GAU08403.1"/>
    </source>
</evidence>
<dbReference type="PANTHER" id="PTHR44591:SF14">
    <property type="entry name" value="PROTEIN PILG"/>
    <property type="match status" value="1"/>
</dbReference>
<accession>A0A194AGF0</accession>
<keyword evidence="6" id="KW-1185">Reference proteome</keyword>
<feature type="modified residue" description="4-aspartylphosphate" evidence="3">
    <location>
        <position position="54"/>
    </location>
</feature>
<dbReference type="EMBL" id="BDFE01000015">
    <property type="protein sequence ID" value="GAU08403.1"/>
    <property type="molecule type" value="Genomic_DNA"/>
</dbReference>
<evidence type="ECO:0000256" key="3">
    <source>
        <dbReference type="PROSITE-ProRule" id="PRU00169"/>
    </source>
</evidence>
<evidence type="ECO:0000256" key="1">
    <source>
        <dbReference type="ARBA" id="ARBA00022553"/>
    </source>
</evidence>
<dbReference type="GO" id="GO:0000160">
    <property type="term" value="P:phosphorelay signal transduction system"/>
    <property type="evidence" value="ECO:0007669"/>
    <property type="project" value="UniProtKB-KW"/>
</dbReference>
<keyword evidence="1 3" id="KW-0597">Phosphoprotein</keyword>
<evidence type="ECO:0000313" key="6">
    <source>
        <dbReference type="Proteomes" id="UP000095200"/>
    </source>
</evidence>
<gene>
    <name evidence="5" type="ORF">DPF_1111</name>
</gene>
<dbReference type="OrthoDB" id="9800029at2"/>
<dbReference type="PROSITE" id="PS50110">
    <property type="entry name" value="RESPONSE_REGULATORY"/>
    <property type="match status" value="1"/>
</dbReference>
<dbReference type="Gene3D" id="3.40.50.2300">
    <property type="match status" value="1"/>
</dbReference>
<organism evidence="5 6">
    <name type="scientific">Desulfoplanes formicivorans</name>
    <dbReference type="NCBI Taxonomy" id="1592317"/>
    <lineage>
        <taxon>Bacteria</taxon>
        <taxon>Pseudomonadati</taxon>
        <taxon>Thermodesulfobacteriota</taxon>
        <taxon>Desulfovibrionia</taxon>
        <taxon>Desulfovibrionales</taxon>
        <taxon>Desulfoplanaceae</taxon>
        <taxon>Desulfoplanes</taxon>
    </lineage>
</organism>
<dbReference type="InterPro" id="IPR001789">
    <property type="entry name" value="Sig_transdc_resp-reg_receiver"/>
</dbReference>
<dbReference type="PANTHER" id="PTHR44591">
    <property type="entry name" value="STRESS RESPONSE REGULATOR PROTEIN 1"/>
    <property type="match status" value="1"/>
</dbReference>
<evidence type="ECO:0000259" key="4">
    <source>
        <dbReference type="PROSITE" id="PS50110"/>
    </source>
</evidence>